<feature type="compositionally biased region" description="Basic and acidic residues" evidence="10">
    <location>
        <begin position="280"/>
        <end position="308"/>
    </location>
</feature>
<comment type="similarity">
    <text evidence="2 9">Belongs to the PP2C family.</text>
</comment>
<dbReference type="SUPFAM" id="SSF81606">
    <property type="entry name" value="PP2C-like"/>
    <property type="match status" value="2"/>
</dbReference>
<dbReference type="InterPro" id="IPR036457">
    <property type="entry name" value="PPM-type-like_dom_sf"/>
</dbReference>
<evidence type="ECO:0000256" key="4">
    <source>
        <dbReference type="ARBA" id="ARBA00022723"/>
    </source>
</evidence>
<dbReference type="Proteomes" id="UP000050794">
    <property type="component" value="Unassembled WGS sequence"/>
</dbReference>
<feature type="domain" description="PPM-type phosphatase" evidence="11">
    <location>
        <begin position="23"/>
        <end position="570"/>
    </location>
</feature>
<dbReference type="InterPro" id="IPR001932">
    <property type="entry name" value="PPM-type_phosphatase-like_dom"/>
</dbReference>
<dbReference type="InterPro" id="IPR000222">
    <property type="entry name" value="PP2C_BS"/>
</dbReference>
<accession>A0A183V2A5</accession>
<dbReference type="GO" id="GO:0004722">
    <property type="term" value="F:protein serine/threonine phosphatase activity"/>
    <property type="evidence" value="ECO:0007669"/>
    <property type="project" value="UniProtKB-EC"/>
</dbReference>
<dbReference type="SMART" id="SM00332">
    <property type="entry name" value="PP2Cc"/>
    <property type="match status" value="1"/>
</dbReference>
<dbReference type="InterPro" id="IPR015655">
    <property type="entry name" value="PP2C"/>
</dbReference>
<name>A0A183V2A5_TOXCA</name>
<dbReference type="CDD" id="cd00143">
    <property type="entry name" value="PP2Cc"/>
    <property type="match status" value="1"/>
</dbReference>
<feature type="compositionally biased region" description="Acidic residues" evidence="10">
    <location>
        <begin position="340"/>
        <end position="363"/>
    </location>
</feature>
<feature type="compositionally biased region" description="Low complexity" evidence="10">
    <location>
        <begin position="259"/>
        <end position="275"/>
    </location>
</feature>
<feature type="compositionally biased region" description="Polar residues" evidence="10">
    <location>
        <begin position="321"/>
        <end position="333"/>
    </location>
</feature>
<evidence type="ECO:0000313" key="12">
    <source>
        <dbReference type="EMBL" id="VDM46196.1"/>
    </source>
</evidence>
<dbReference type="Gene3D" id="3.60.40.10">
    <property type="entry name" value="PPM-type phosphatase domain"/>
    <property type="match status" value="2"/>
</dbReference>
<keyword evidence="7 9" id="KW-0904">Protein phosphatase</keyword>
<dbReference type="PANTHER" id="PTHR13832:SF803">
    <property type="entry name" value="PROTEIN PHOSPHATASE 1G"/>
    <property type="match status" value="1"/>
</dbReference>
<organism evidence="13 14">
    <name type="scientific">Toxocara canis</name>
    <name type="common">Canine roundworm</name>
    <dbReference type="NCBI Taxonomy" id="6265"/>
    <lineage>
        <taxon>Eukaryota</taxon>
        <taxon>Metazoa</taxon>
        <taxon>Ecdysozoa</taxon>
        <taxon>Nematoda</taxon>
        <taxon>Chromadorea</taxon>
        <taxon>Rhabditida</taxon>
        <taxon>Spirurina</taxon>
        <taxon>Ascaridomorpha</taxon>
        <taxon>Ascaridoidea</taxon>
        <taxon>Toxocaridae</taxon>
        <taxon>Toxocara</taxon>
    </lineage>
</organism>
<keyword evidence="5 9" id="KW-0378">Hydrolase</keyword>
<evidence type="ECO:0000313" key="14">
    <source>
        <dbReference type="WBParaSite" id="TCNE_0001487501-mRNA-1"/>
    </source>
</evidence>
<proteinExistence type="inferred from homology"/>
<evidence type="ECO:0000256" key="7">
    <source>
        <dbReference type="ARBA" id="ARBA00022912"/>
    </source>
</evidence>
<evidence type="ECO:0000256" key="8">
    <source>
        <dbReference type="ARBA" id="ARBA00023211"/>
    </source>
</evidence>
<dbReference type="PROSITE" id="PS01032">
    <property type="entry name" value="PPM_1"/>
    <property type="match status" value="1"/>
</dbReference>
<keyword evidence="8" id="KW-0464">Manganese</keyword>
<evidence type="ECO:0000256" key="5">
    <source>
        <dbReference type="ARBA" id="ARBA00022801"/>
    </source>
</evidence>
<keyword evidence="4" id="KW-0479">Metal-binding</keyword>
<dbReference type="WBParaSite" id="TCNE_0001487501-mRNA-1">
    <property type="protein sequence ID" value="TCNE_0001487501-mRNA-1"/>
    <property type="gene ID" value="TCNE_0001487501"/>
</dbReference>
<evidence type="ECO:0000313" key="13">
    <source>
        <dbReference type="Proteomes" id="UP000050794"/>
    </source>
</evidence>
<keyword evidence="13" id="KW-1185">Reference proteome</keyword>
<evidence type="ECO:0000256" key="6">
    <source>
        <dbReference type="ARBA" id="ARBA00022842"/>
    </source>
</evidence>
<feature type="region of interest" description="Disordered" evidence="10">
    <location>
        <begin position="179"/>
        <end position="363"/>
    </location>
</feature>
<sequence>MGAYLNKPVVDKDTEAGEDGRVRFAATTMQGWRVNQEDAHNCILDFDENCSLFAVYDGHGGSEVARYTALHLPDFLKKNASWKAGNYQKALDEAFLEFDELLRSEDVLKELKVMAGVPNVNRSDNSDDEDKDALCEEAAMPLESLLEKYGFALRKDRNGKAVINLDDLHALREQHERFVAGVEEDGKERENGGERKEGEAIESKGGLVNARHEEKKKKRVCESPIGEAAKRTKSSENAAAEKEDEPSTATARRHCFSESHSSNCTTSDDNTTHNNGHAPTRRERASKSESEAAEMEKEGNEETKHGPDMRQIADQCRSTDKPQPSATPETQTAVSSDSEQSVDDDYNEDEEMSEDEEESEDVDEVASFFFSYHGRDLWDSQDEPAYSGPSGDTPGEDSGTTACVLLLFKDKVIVANAGDSRAVLCRKGVAIDLSVDHKPEDDSERARIEAAGGEISIDGRVNGGLNLSRALGDHFYKKNDSLPLKDQMISAQPDVTLHPIEPDDEFVVVACDGIWNSLSSQDAVDFIRKRISGGVPLKNICEQMCNECLSPNTAGDGTGCDNMTVIVAELMK</sequence>
<evidence type="ECO:0000256" key="10">
    <source>
        <dbReference type="SAM" id="MobiDB-lite"/>
    </source>
</evidence>
<dbReference type="EC" id="3.1.3.16" evidence="3"/>
<keyword evidence="6" id="KW-0460">Magnesium</keyword>
<dbReference type="PANTHER" id="PTHR13832">
    <property type="entry name" value="PROTEIN PHOSPHATASE 2C"/>
    <property type="match status" value="1"/>
</dbReference>
<reference evidence="12 13" key="2">
    <citation type="submission" date="2018-11" db="EMBL/GenBank/DDBJ databases">
        <authorList>
            <consortium name="Pathogen Informatics"/>
        </authorList>
    </citation>
    <scope>NUCLEOTIDE SEQUENCE [LARGE SCALE GENOMIC DNA]</scope>
</reference>
<evidence type="ECO:0000256" key="1">
    <source>
        <dbReference type="ARBA" id="ARBA00001936"/>
    </source>
</evidence>
<dbReference type="AlphaFoldDB" id="A0A183V2A5"/>
<feature type="compositionally biased region" description="Basic and acidic residues" evidence="10">
    <location>
        <begin position="179"/>
        <end position="202"/>
    </location>
</feature>
<reference evidence="14" key="1">
    <citation type="submission" date="2016-06" db="UniProtKB">
        <authorList>
            <consortium name="WormBaseParasite"/>
        </authorList>
    </citation>
    <scope>IDENTIFICATION</scope>
</reference>
<dbReference type="EMBL" id="UYWY01022502">
    <property type="protein sequence ID" value="VDM46196.1"/>
    <property type="molecule type" value="Genomic_DNA"/>
</dbReference>
<dbReference type="GO" id="GO:0046872">
    <property type="term" value="F:metal ion binding"/>
    <property type="evidence" value="ECO:0007669"/>
    <property type="project" value="UniProtKB-KW"/>
</dbReference>
<evidence type="ECO:0000256" key="2">
    <source>
        <dbReference type="ARBA" id="ARBA00006702"/>
    </source>
</evidence>
<protein>
    <recommendedName>
        <fullName evidence="3">protein-serine/threonine phosphatase</fullName>
        <ecNumber evidence="3">3.1.3.16</ecNumber>
    </recommendedName>
</protein>
<evidence type="ECO:0000259" key="11">
    <source>
        <dbReference type="PROSITE" id="PS51746"/>
    </source>
</evidence>
<evidence type="ECO:0000256" key="9">
    <source>
        <dbReference type="RuleBase" id="RU003465"/>
    </source>
</evidence>
<comment type="cofactor">
    <cofactor evidence="1">
        <name>Mn(2+)</name>
        <dbReference type="ChEBI" id="CHEBI:29035"/>
    </cofactor>
</comment>
<gene>
    <name evidence="12" type="ORF">TCNE_LOCUS14875</name>
</gene>
<dbReference type="PROSITE" id="PS51746">
    <property type="entry name" value="PPM_2"/>
    <property type="match status" value="1"/>
</dbReference>
<dbReference type="Pfam" id="PF00481">
    <property type="entry name" value="PP2C"/>
    <property type="match status" value="2"/>
</dbReference>
<evidence type="ECO:0000256" key="3">
    <source>
        <dbReference type="ARBA" id="ARBA00013081"/>
    </source>
</evidence>